<evidence type="ECO:0000313" key="8">
    <source>
        <dbReference type="Proteomes" id="UP000295709"/>
    </source>
</evidence>
<evidence type="ECO:0000256" key="2">
    <source>
        <dbReference type="SAM" id="Coils"/>
    </source>
</evidence>
<protein>
    <submittedName>
        <fullName evidence="6">Cytochrome c oxidase cbb3-type subunit 1</fullName>
    </submittedName>
    <submittedName>
        <fullName evidence="5">Cytochrome oxidase subunit I</fullName>
    </submittedName>
</protein>
<keyword evidence="3" id="KW-1133">Transmembrane helix</keyword>
<dbReference type="InterPro" id="IPR036927">
    <property type="entry name" value="Cyt_c_oxase-like_su1_sf"/>
</dbReference>
<dbReference type="PANTHER" id="PTHR10422:SF29">
    <property type="entry name" value="CYTOCHROME C OXIDASE SUBUNIT 1 HOMOLOG, BACTEROID"/>
    <property type="match status" value="1"/>
</dbReference>
<evidence type="ECO:0000313" key="6">
    <source>
        <dbReference type="EMBL" id="TDX95337.1"/>
    </source>
</evidence>
<reference evidence="6 8" key="2">
    <citation type="submission" date="2019-03" db="EMBL/GenBank/DDBJ databases">
        <title>Genomic Encyclopedia of Archaeal and Bacterial Type Strains, Phase II (KMG-II): from individual species to whole genera.</title>
        <authorList>
            <person name="Goeker M."/>
        </authorList>
    </citation>
    <scope>NUCLEOTIDE SEQUENCE [LARGE SCALE GENOMIC DNA]</scope>
    <source>
        <strain evidence="6 8">DSM 15235</strain>
    </source>
</reference>
<comment type="caution">
    <text evidence="5">The sequence shown here is derived from an EMBL/GenBank/DDBJ whole genome shotgun (WGS) entry which is preliminary data.</text>
</comment>
<dbReference type="Pfam" id="PF00115">
    <property type="entry name" value="COX1"/>
    <property type="match status" value="1"/>
</dbReference>
<name>A0A3N0W4Q1_9FLAO</name>
<feature type="transmembrane region" description="Helical" evidence="3">
    <location>
        <begin position="529"/>
        <end position="551"/>
    </location>
</feature>
<feature type="coiled-coil region" evidence="2">
    <location>
        <begin position="40"/>
        <end position="70"/>
    </location>
</feature>
<dbReference type="Proteomes" id="UP000295709">
    <property type="component" value="Unassembled WGS sequence"/>
</dbReference>
<dbReference type="InterPro" id="IPR000883">
    <property type="entry name" value="Cyt_C_Oxase_1"/>
</dbReference>
<dbReference type="GO" id="GO:0022904">
    <property type="term" value="P:respiratory electron transport chain"/>
    <property type="evidence" value="ECO:0007669"/>
    <property type="project" value="TreeGrafter"/>
</dbReference>
<feature type="transmembrane region" description="Helical" evidence="3">
    <location>
        <begin position="450"/>
        <end position="470"/>
    </location>
</feature>
<dbReference type="OrthoDB" id="9806838at2"/>
<feature type="transmembrane region" description="Helical" evidence="3">
    <location>
        <begin position="208"/>
        <end position="227"/>
    </location>
</feature>
<dbReference type="EMBL" id="SOQW01000001">
    <property type="protein sequence ID" value="TDX95337.1"/>
    <property type="molecule type" value="Genomic_DNA"/>
</dbReference>
<dbReference type="PROSITE" id="PS50855">
    <property type="entry name" value="COX1"/>
    <property type="match status" value="1"/>
</dbReference>
<feature type="transmembrane region" description="Helical" evidence="3">
    <location>
        <begin position="271"/>
        <end position="296"/>
    </location>
</feature>
<dbReference type="GO" id="GO:0009060">
    <property type="term" value="P:aerobic respiration"/>
    <property type="evidence" value="ECO:0007669"/>
    <property type="project" value="InterPro"/>
</dbReference>
<dbReference type="PANTHER" id="PTHR10422">
    <property type="entry name" value="CYTOCHROME C OXIDASE SUBUNIT 1"/>
    <property type="match status" value="1"/>
</dbReference>
<feature type="transmembrane region" description="Helical" evidence="3">
    <location>
        <begin position="12"/>
        <end position="35"/>
    </location>
</feature>
<feature type="transmembrane region" description="Helical" evidence="3">
    <location>
        <begin position="376"/>
        <end position="399"/>
    </location>
</feature>
<sequence length="588" mass="67153">MADSALLNETGIQLTLLLLLIIIIAGLTIAIFKFLSVYANILKRKEALEAQKKIENLSEEELENHEQRDRELHTELPENKLSGNIPASDERGVIQNINLVEELRVFPTKRRTSSFQKYISPQLGKLILYFLGTAIFWLIIGTTFGLYAGIKYVAPDADHLSWLSFGRLRPAHTNAVFWGWASLAMVGLSYYVVTRVSNVEVYNIRQGYVSLILINAAVLAGTISVLAGVNNGGGEYREYIWPIMITFGIGIAVSLHNLLKPVAQRTTKEIYISNWYVISGTIFIVIVIIIGYTPIWQNGIGETITQGYYMHQAIGMWFMMINLGLMYYFLPQQLNKSIYSYSLGALAFWTHVLFYTLIGTHHFIFSSIPWRLQTTAIIASAGMLIPVAAGTTNFLLTFSGSWYQLKTSYTLPFYFMSIIFYFTGSFQGTVEAFRYTNLLWHFTDFTVSHSHLTMYGIITFMIWGFSYTLIPRLTGKEPPKLWVGIHFWLALIGLMMYVIALMIGGTQTGMMWMKKKPFIDGVINMFPFWLWRAIGGTMMWISHLIFAYNFYRMVKTKEEVKIPRTPAEILAAKKQLRNTEFNPKNEIL</sequence>
<keyword evidence="2" id="KW-0175">Coiled coil</keyword>
<dbReference type="GO" id="GO:0015990">
    <property type="term" value="P:electron transport coupled proton transport"/>
    <property type="evidence" value="ECO:0007669"/>
    <property type="project" value="TreeGrafter"/>
</dbReference>
<dbReference type="EMBL" id="RJTX01000001">
    <property type="protein sequence ID" value="ROH99740.1"/>
    <property type="molecule type" value="Genomic_DNA"/>
</dbReference>
<dbReference type="Gene3D" id="1.20.210.10">
    <property type="entry name" value="Cytochrome c oxidase-like, subunit I domain"/>
    <property type="match status" value="1"/>
</dbReference>
<feature type="transmembrane region" description="Helical" evidence="3">
    <location>
        <begin position="239"/>
        <end position="259"/>
    </location>
</feature>
<evidence type="ECO:0000313" key="5">
    <source>
        <dbReference type="EMBL" id="ROH99740.1"/>
    </source>
</evidence>
<feature type="transmembrane region" description="Helical" evidence="3">
    <location>
        <begin position="342"/>
        <end position="364"/>
    </location>
</feature>
<proteinExistence type="predicted"/>
<feature type="transmembrane region" description="Helical" evidence="3">
    <location>
        <begin position="175"/>
        <end position="196"/>
    </location>
</feature>
<feature type="domain" description="Cytochrome oxidase subunit I profile" evidence="4">
    <location>
        <begin position="318"/>
        <end position="588"/>
    </location>
</feature>
<accession>A0A3N0W4Q1</accession>
<gene>
    <name evidence="6" type="ORF">BCF50_1114</name>
    <name evidence="5" type="ORF">EGI05_02300</name>
</gene>
<reference evidence="5" key="1">
    <citation type="submission" date="2018-11" db="EMBL/GenBank/DDBJ databases">
        <title>Proposal to divide the Flavobacteriaceae and reorganize its genera based on Amino Acid Identity values calculated from whole genome sequences.</title>
        <authorList>
            <person name="Nicholson A.C."/>
            <person name="Gulvik C.A."/>
            <person name="Whitney A.M."/>
            <person name="Humrighouse B.W."/>
            <person name="Bell M."/>
            <person name="Holmes B."/>
            <person name="Steigerwalt A."/>
            <person name="Villarma A."/>
            <person name="Sheth M."/>
            <person name="Batra D."/>
            <person name="Pryor J."/>
            <person name="Bernardet J.-F."/>
            <person name="Hugo C."/>
            <person name="Kampfer P."/>
            <person name="Newman J."/>
            <person name="Mcquiston J.R."/>
        </authorList>
    </citation>
    <scope>NUCLEOTIDE SEQUENCE</scope>
    <source>
        <strain evidence="5">DSM 15235</strain>
    </source>
</reference>
<dbReference type="SUPFAM" id="SSF81442">
    <property type="entry name" value="Cytochrome c oxidase subunit I-like"/>
    <property type="match status" value="1"/>
</dbReference>
<keyword evidence="1" id="KW-0249">Electron transport</keyword>
<evidence type="ECO:0000259" key="4">
    <source>
        <dbReference type="PROSITE" id="PS50855"/>
    </source>
</evidence>
<dbReference type="GO" id="GO:0004129">
    <property type="term" value="F:cytochrome-c oxidase activity"/>
    <property type="evidence" value="ECO:0007669"/>
    <property type="project" value="InterPro"/>
</dbReference>
<evidence type="ECO:0000313" key="7">
    <source>
        <dbReference type="Proteomes" id="UP000269375"/>
    </source>
</evidence>
<keyword evidence="3" id="KW-0472">Membrane</keyword>
<feature type="transmembrane region" description="Helical" evidence="3">
    <location>
        <begin position="126"/>
        <end position="150"/>
    </location>
</feature>
<keyword evidence="8" id="KW-1185">Reference proteome</keyword>
<dbReference type="AlphaFoldDB" id="A0A3N0W4Q1"/>
<dbReference type="Proteomes" id="UP000269375">
    <property type="component" value="Unassembled WGS sequence"/>
</dbReference>
<dbReference type="GO" id="GO:0016020">
    <property type="term" value="C:membrane"/>
    <property type="evidence" value="ECO:0007669"/>
    <property type="project" value="InterPro"/>
</dbReference>
<feature type="transmembrane region" description="Helical" evidence="3">
    <location>
        <begin position="411"/>
        <end position="430"/>
    </location>
</feature>
<keyword evidence="1" id="KW-0813">Transport</keyword>
<organism evidence="5 7">
    <name type="scientific">Chryseobacterium daecheongense</name>
    <dbReference type="NCBI Taxonomy" id="192389"/>
    <lineage>
        <taxon>Bacteria</taxon>
        <taxon>Pseudomonadati</taxon>
        <taxon>Bacteroidota</taxon>
        <taxon>Flavobacteriia</taxon>
        <taxon>Flavobacteriales</taxon>
        <taxon>Weeksellaceae</taxon>
        <taxon>Chryseobacterium group</taxon>
        <taxon>Chryseobacterium</taxon>
    </lineage>
</organism>
<feature type="transmembrane region" description="Helical" evidence="3">
    <location>
        <begin position="482"/>
        <end position="503"/>
    </location>
</feature>
<keyword evidence="3" id="KW-0812">Transmembrane</keyword>
<dbReference type="RefSeq" id="WP_123261449.1">
    <property type="nucleotide sequence ID" value="NZ_RJTX01000001.1"/>
</dbReference>
<evidence type="ECO:0000256" key="3">
    <source>
        <dbReference type="SAM" id="Phobius"/>
    </source>
</evidence>
<dbReference type="InterPro" id="IPR023616">
    <property type="entry name" value="Cyt_c_oxase-like_su1_dom"/>
</dbReference>
<evidence type="ECO:0000256" key="1">
    <source>
        <dbReference type="ARBA" id="ARBA00022660"/>
    </source>
</evidence>
<keyword evidence="1" id="KW-0679">Respiratory chain</keyword>
<dbReference type="GO" id="GO:0020037">
    <property type="term" value="F:heme binding"/>
    <property type="evidence" value="ECO:0007669"/>
    <property type="project" value="InterPro"/>
</dbReference>
<feature type="transmembrane region" description="Helical" evidence="3">
    <location>
        <begin position="308"/>
        <end position="330"/>
    </location>
</feature>